<dbReference type="AlphaFoldDB" id="A0A5E5BYV5"/>
<name>A0A5E5BYV5_9BURK</name>
<organism evidence="3 4">
    <name type="scientific">Pandoraea bronchicola</name>
    <dbReference type="NCBI Taxonomy" id="2508287"/>
    <lineage>
        <taxon>Bacteria</taxon>
        <taxon>Pseudomonadati</taxon>
        <taxon>Pseudomonadota</taxon>
        <taxon>Betaproteobacteria</taxon>
        <taxon>Burkholderiales</taxon>
        <taxon>Burkholderiaceae</taxon>
        <taxon>Pandoraea</taxon>
    </lineage>
</organism>
<dbReference type="GO" id="GO:0006574">
    <property type="term" value="P:L-valine catabolic process"/>
    <property type="evidence" value="ECO:0007669"/>
    <property type="project" value="TreeGrafter"/>
</dbReference>
<dbReference type="Pfam" id="PF16113">
    <property type="entry name" value="ECH_2"/>
    <property type="match status" value="1"/>
</dbReference>
<dbReference type="GO" id="GO:0003860">
    <property type="term" value="F:3-hydroxyisobutyryl-CoA hydrolase activity"/>
    <property type="evidence" value="ECO:0007669"/>
    <property type="project" value="InterPro"/>
</dbReference>
<protein>
    <submittedName>
        <fullName evidence="3">3-hydroxyisobutyryl-CoA hydrolase</fullName>
    </submittedName>
</protein>
<dbReference type="SUPFAM" id="SSF52096">
    <property type="entry name" value="ClpP/crotonase"/>
    <property type="match status" value="1"/>
</dbReference>
<dbReference type="InterPro" id="IPR032259">
    <property type="entry name" value="HIBYL-CoA-H"/>
</dbReference>
<dbReference type="Gene3D" id="3.90.226.10">
    <property type="entry name" value="2-enoyl-CoA Hydratase, Chain A, domain 1"/>
    <property type="match status" value="1"/>
</dbReference>
<dbReference type="PANTHER" id="PTHR43176:SF6">
    <property type="entry name" value="3-HYDROXYISOBUTYRYL-COA HYDROLASE"/>
    <property type="match status" value="1"/>
</dbReference>
<dbReference type="InterPro" id="IPR045004">
    <property type="entry name" value="ECH_dom"/>
</dbReference>
<evidence type="ECO:0000313" key="3">
    <source>
        <dbReference type="EMBL" id="VVE89520.1"/>
    </source>
</evidence>
<keyword evidence="4" id="KW-1185">Reference proteome</keyword>
<sequence length="385" mass="41830">MCASVPLTFLKHSPDMTEFVRTEIRGRIGFITLTRPKALNALSHDMIRAMAVALDAWRDNPTVLGVVLQGEGEKGLCAGGDIRYFHEAVSAGRTDIMDFFTDEYTLNYTIATYPKPYIALMDGVVMGGGMGLSQGAALRVVTEATRMAMPETAIGLFPDVGGGYFLANLAGHLGEYLGTTGIVFGAVDACEIGLADVVVPRASLPALCELLANGEWQDSDAVLNAARTFARDSLPPAGLTPGKLAPLRDVIDSHFGLSSMPAILKALKHEARCEYSGWAEETEHLLRSKRSPLMVCVTLAQVRRARNLSLADELREEWLMMRSVFNLDGRTGAESVEGIRALVVDKDHTPRWQHADIESVKPADVARFFDGERLGADNPLRQLGQ</sequence>
<gene>
    <name evidence="3" type="ORF">PBR20603_03492</name>
</gene>
<accession>A0A5E5BYV5</accession>
<dbReference type="NCBIfam" id="NF004127">
    <property type="entry name" value="PRK05617.1"/>
    <property type="match status" value="1"/>
</dbReference>
<dbReference type="InterPro" id="IPR029045">
    <property type="entry name" value="ClpP/crotonase-like_dom_sf"/>
</dbReference>
<dbReference type="CDD" id="cd06558">
    <property type="entry name" value="crotonase-like"/>
    <property type="match status" value="1"/>
</dbReference>
<evidence type="ECO:0000313" key="4">
    <source>
        <dbReference type="Proteomes" id="UP000382040"/>
    </source>
</evidence>
<evidence type="ECO:0000256" key="1">
    <source>
        <dbReference type="ARBA" id="ARBA00022801"/>
    </source>
</evidence>
<reference evidence="3 4" key="1">
    <citation type="submission" date="2019-08" db="EMBL/GenBank/DDBJ databases">
        <authorList>
            <person name="Peeters C."/>
        </authorList>
    </citation>
    <scope>NUCLEOTIDE SEQUENCE [LARGE SCALE GENOMIC DNA]</scope>
    <source>
        <strain evidence="3 4">LMG 20603</strain>
    </source>
</reference>
<feature type="domain" description="Enoyl-CoA hydratase/isomerase" evidence="2">
    <location>
        <begin position="28"/>
        <end position="369"/>
    </location>
</feature>
<proteinExistence type="predicted"/>
<dbReference type="EMBL" id="CABPST010000010">
    <property type="protein sequence ID" value="VVE89520.1"/>
    <property type="molecule type" value="Genomic_DNA"/>
</dbReference>
<keyword evidence="1 3" id="KW-0378">Hydrolase</keyword>
<dbReference type="Proteomes" id="UP000382040">
    <property type="component" value="Unassembled WGS sequence"/>
</dbReference>
<evidence type="ECO:0000259" key="2">
    <source>
        <dbReference type="Pfam" id="PF16113"/>
    </source>
</evidence>
<dbReference type="PANTHER" id="PTHR43176">
    <property type="entry name" value="3-HYDROXYISOBUTYRYL-COA HYDROLASE-RELATED"/>
    <property type="match status" value="1"/>
</dbReference>